<dbReference type="SFLD" id="SFLDG01170">
    <property type="entry name" value="Pyruvoyl-dependent_arginine_de"/>
    <property type="match status" value="1"/>
</dbReference>
<proteinExistence type="inferred from homology"/>
<dbReference type="GO" id="GO:0006527">
    <property type="term" value="P:L-arginine catabolic process"/>
    <property type="evidence" value="ECO:0007669"/>
    <property type="project" value="InterPro"/>
</dbReference>
<evidence type="ECO:0000256" key="2">
    <source>
        <dbReference type="ARBA" id="ARBA00008611"/>
    </source>
</evidence>
<evidence type="ECO:0000256" key="5">
    <source>
        <dbReference type="ARBA" id="ARBA00022793"/>
    </source>
</evidence>
<evidence type="ECO:0000313" key="10">
    <source>
        <dbReference type="Proteomes" id="UP000254808"/>
    </source>
</evidence>
<gene>
    <name evidence="9" type="ORF">CYPRO_2038</name>
</gene>
<dbReference type="EC" id="4.1.1.19" evidence="3"/>
<keyword evidence="10" id="KW-1185">Reference proteome</keyword>
<accession>A0A345ULD6</accession>
<evidence type="ECO:0000256" key="8">
    <source>
        <dbReference type="ARBA" id="ARBA00049309"/>
    </source>
</evidence>
<dbReference type="EMBL" id="CP027806">
    <property type="protein sequence ID" value="AXJ01288.1"/>
    <property type="molecule type" value="Genomic_DNA"/>
</dbReference>
<dbReference type="Gene3D" id="3.30.60.30">
    <property type="match status" value="1"/>
</dbReference>
<dbReference type="NCBIfam" id="TIGR00286">
    <property type="entry name" value="pyruvoyl-dependent arginine decarboxylase"/>
    <property type="match status" value="1"/>
</dbReference>
<keyword evidence="6 9" id="KW-0456">Lyase</keyword>
<dbReference type="Proteomes" id="UP000254808">
    <property type="component" value="Chromosome"/>
</dbReference>
<evidence type="ECO:0000256" key="6">
    <source>
        <dbReference type="ARBA" id="ARBA00023239"/>
    </source>
</evidence>
<dbReference type="SFLD" id="SFLDS00055">
    <property type="entry name" value="Pyruvoyl-Dependent_Histidine/A"/>
    <property type="match status" value="1"/>
</dbReference>
<dbReference type="SUPFAM" id="SSF56271">
    <property type="entry name" value="Pyruvoyl-dependent histidine and arginine decarboxylases"/>
    <property type="match status" value="1"/>
</dbReference>
<comment type="similarity">
    <text evidence="2">Belongs to the pyruvoyl-dependent arginine decarboxylase family.</text>
</comment>
<protein>
    <recommendedName>
        <fullName evidence="4">Pyruvoyl-dependent arginine decarboxylase AaxB</fullName>
        <ecNumber evidence="3">4.1.1.19</ecNumber>
    </recommendedName>
</protein>
<dbReference type="InterPro" id="IPR016104">
    <property type="entry name" value="Pyr-dep_his/arg-deCO2ase"/>
</dbReference>
<evidence type="ECO:0000256" key="7">
    <source>
        <dbReference type="ARBA" id="ARBA00023317"/>
    </source>
</evidence>
<organism evidence="9 10">
    <name type="scientific">Cyclonatronum proteinivorum</name>
    <dbReference type="NCBI Taxonomy" id="1457365"/>
    <lineage>
        <taxon>Bacteria</taxon>
        <taxon>Pseudomonadati</taxon>
        <taxon>Balneolota</taxon>
        <taxon>Balneolia</taxon>
        <taxon>Balneolales</taxon>
        <taxon>Cyclonatronaceae</taxon>
        <taxon>Cyclonatronum</taxon>
    </lineage>
</organism>
<dbReference type="PANTHER" id="PTHR40438:SF1">
    <property type="entry name" value="PYRUVOYL-DEPENDENT ARGININE DECARBOXYLASE"/>
    <property type="match status" value="1"/>
</dbReference>
<evidence type="ECO:0000256" key="3">
    <source>
        <dbReference type="ARBA" id="ARBA00012426"/>
    </source>
</evidence>
<dbReference type="InterPro" id="IPR002724">
    <property type="entry name" value="Pyruvoyl-dep_arg_deCO2ase"/>
</dbReference>
<name>A0A345ULD6_9BACT</name>
<dbReference type="Pfam" id="PF01862">
    <property type="entry name" value="PvlArgDC"/>
    <property type="match status" value="1"/>
</dbReference>
<dbReference type="AlphaFoldDB" id="A0A345ULD6"/>
<comment type="catalytic activity">
    <reaction evidence="8">
        <text>L-arginine + H(+) = agmatine + CO2</text>
        <dbReference type="Rhea" id="RHEA:17641"/>
        <dbReference type="ChEBI" id="CHEBI:15378"/>
        <dbReference type="ChEBI" id="CHEBI:16526"/>
        <dbReference type="ChEBI" id="CHEBI:32682"/>
        <dbReference type="ChEBI" id="CHEBI:58145"/>
        <dbReference type="EC" id="4.1.1.19"/>
    </reaction>
</comment>
<dbReference type="InterPro" id="IPR016105">
    <property type="entry name" value="Pyr-dep_his/arg-deCO2ase_sand"/>
</dbReference>
<evidence type="ECO:0000313" key="9">
    <source>
        <dbReference type="EMBL" id="AXJ01288.1"/>
    </source>
</evidence>
<dbReference type="HAMAP" id="MF_01404">
    <property type="entry name" value="PvlArgDC"/>
    <property type="match status" value="1"/>
</dbReference>
<dbReference type="GO" id="GO:0008792">
    <property type="term" value="F:arginine decarboxylase activity"/>
    <property type="evidence" value="ECO:0007669"/>
    <property type="project" value="UniProtKB-EC"/>
</dbReference>
<reference evidence="9 10" key="1">
    <citation type="submission" date="2018-03" db="EMBL/GenBank/DDBJ databases">
        <title>Phenotypic and genomic properties of Cyclonatronum proteinivorum gen. nov., sp. nov., a haloalkaliphilic bacteroidete from soda lakes possessing Na+-translocating rhodopsin.</title>
        <authorList>
            <person name="Toshchakov S.V."/>
            <person name="Korzhenkov A."/>
            <person name="Samarov N.I."/>
            <person name="Kublanov I.V."/>
            <person name="Muntyan M.S."/>
            <person name="Sorokin D.Y."/>
        </authorList>
    </citation>
    <scope>NUCLEOTIDE SEQUENCE [LARGE SCALE GENOMIC DNA]</scope>
    <source>
        <strain evidence="9 10">Omega</strain>
    </source>
</reference>
<evidence type="ECO:0000256" key="4">
    <source>
        <dbReference type="ARBA" id="ARBA00014727"/>
    </source>
</evidence>
<dbReference type="PANTHER" id="PTHR40438">
    <property type="entry name" value="PYRUVOYL-DEPENDENT ARGININE DECARBOXYLASE"/>
    <property type="match status" value="1"/>
</dbReference>
<dbReference type="KEGG" id="cprv:CYPRO_2038"/>
<evidence type="ECO:0000256" key="1">
    <source>
        <dbReference type="ARBA" id="ARBA00001928"/>
    </source>
</evidence>
<dbReference type="RefSeq" id="WP_240644728.1">
    <property type="nucleotide sequence ID" value="NZ_CP027806.1"/>
</dbReference>
<keyword evidence="5" id="KW-0210">Decarboxylase</keyword>
<dbReference type="SFLD" id="SFLDF00471">
    <property type="entry name" value="Pyruvoyl-dependent_arginine_de"/>
    <property type="match status" value="1"/>
</dbReference>
<dbReference type="Gene3D" id="3.50.20.10">
    <property type="entry name" value="Pyruvoyl-Dependent Histidine Decarboxylase, subunit B"/>
    <property type="match status" value="1"/>
</dbReference>
<keyword evidence="7" id="KW-0670">Pyruvate</keyword>
<sequence length="156" mass="16699">MMVQNPNIFSLVKGAAEGNTTLNAFDLALLNAGVGDTNLVRMSSIIPPNCELVDKIVLPKGALIPIAYAAINSTNPGEIISAAIGVGLPENEGEPGLIMEFEDTAPLSEVEAVVRQMVVDGYAYRNRKYREILTLGIEHKVEKAGAVFAAAVLWYK</sequence>
<comment type="cofactor">
    <cofactor evidence="1">
        <name>pyruvate</name>
        <dbReference type="ChEBI" id="CHEBI:15361"/>
    </cofactor>
</comment>